<dbReference type="Proteomes" id="UP001409585">
    <property type="component" value="Unassembled WGS sequence"/>
</dbReference>
<dbReference type="Pfam" id="PF03061">
    <property type="entry name" value="4HBT"/>
    <property type="match status" value="1"/>
</dbReference>
<proteinExistence type="inferred from homology"/>
<evidence type="ECO:0000313" key="5">
    <source>
        <dbReference type="Proteomes" id="UP001409585"/>
    </source>
</evidence>
<evidence type="ECO:0000256" key="2">
    <source>
        <dbReference type="ARBA" id="ARBA00022801"/>
    </source>
</evidence>
<dbReference type="PANTHER" id="PTHR21660:SF1">
    <property type="entry name" value="ACYL-COENZYME A THIOESTERASE 13"/>
    <property type="match status" value="1"/>
</dbReference>
<dbReference type="SUPFAM" id="SSF54637">
    <property type="entry name" value="Thioesterase/thiol ester dehydrase-isomerase"/>
    <property type="match status" value="1"/>
</dbReference>
<evidence type="ECO:0000259" key="3">
    <source>
        <dbReference type="Pfam" id="PF03061"/>
    </source>
</evidence>
<dbReference type="InterPro" id="IPR029069">
    <property type="entry name" value="HotDog_dom_sf"/>
</dbReference>
<dbReference type="PANTHER" id="PTHR21660">
    <property type="entry name" value="THIOESTERASE SUPERFAMILY MEMBER-RELATED"/>
    <property type="match status" value="1"/>
</dbReference>
<dbReference type="InterPro" id="IPR006683">
    <property type="entry name" value="Thioestr_dom"/>
</dbReference>
<organism evidence="4 5">
    <name type="scientific">Halioxenophilus aromaticivorans</name>
    <dbReference type="NCBI Taxonomy" id="1306992"/>
    <lineage>
        <taxon>Bacteria</taxon>
        <taxon>Pseudomonadati</taxon>
        <taxon>Pseudomonadota</taxon>
        <taxon>Gammaproteobacteria</taxon>
        <taxon>Alteromonadales</taxon>
        <taxon>Alteromonadaceae</taxon>
        <taxon>Halioxenophilus</taxon>
    </lineage>
</organism>
<evidence type="ECO:0000313" key="4">
    <source>
        <dbReference type="EMBL" id="GAA4959251.1"/>
    </source>
</evidence>
<dbReference type="AlphaFoldDB" id="A0AAV3U988"/>
<dbReference type="RefSeq" id="WP_345427636.1">
    <property type="nucleotide sequence ID" value="NZ_AP031496.1"/>
</dbReference>
<dbReference type="InterPro" id="IPR039298">
    <property type="entry name" value="ACOT13"/>
</dbReference>
<dbReference type="CDD" id="cd03443">
    <property type="entry name" value="PaaI_thioesterase"/>
    <property type="match status" value="1"/>
</dbReference>
<keyword evidence="5" id="KW-1185">Reference proteome</keyword>
<dbReference type="NCBIfam" id="TIGR00369">
    <property type="entry name" value="unchar_dom_1"/>
    <property type="match status" value="1"/>
</dbReference>
<sequence>MSHPVPEGYQSIDFGIPFLQLIGPVYHKVGAPVLHLAMRIEHKHCNALGSVHGGLLATLADVASVRALVQARNNGQRAFTISLNTDYIGQAVEGDWIEAHITIKKGSGGVAFALCEIKVDDKLIVVSSGSFKFFTPSEAS</sequence>
<dbReference type="Gene3D" id="3.10.129.10">
    <property type="entry name" value="Hotdog Thioesterase"/>
    <property type="match status" value="1"/>
</dbReference>
<gene>
    <name evidence="4" type="ORF">GCM10025791_45250</name>
</gene>
<dbReference type="EMBL" id="BAABLX010000077">
    <property type="protein sequence ID" value="GAA4959251.1"/>
    <property type="molecule type" value="Genomic_DNA"/>
</dbReference>
<feature type="domain" description="Thioesterase" evidence="3">
    <location>
        <begin position="49"/>
        <end position="121"/>
    </location>
</feature>
<dbReference type="GO" id="GO:0047617">
    <property type="term" value="F:fatty acyl-CoA hydrolase activity"/>
    <property type="evidence" value="ECO:0007669"/>
    <property type="project" value="InterPro"/>
</dbReference>
<accession>A0AAV3U988</accession>
<comment type="caution">
    <text evidence="4">The sequence shown here is derived from an EMBL/GenBank/DDBJ whole genome shotgun (WGS) entry which is preliminary data.</text>
</comment>
<dbReference type="InterPro" id="IPR003736">
    <property type="entry name" value="PAAI_dom"/>
</dbReference>
<protein>
    <submittedName>
        <fullName evidence="4">PaaI family thioesterase</fullName>
    </submittedName>
</protein>
<reference evidence="5" key="1">
    <citation type="journal article" date="2019" name="Int. J. Syst. Evol. Microbiol.">
        <title>The Global Catalogue of Microorganisms (GCM) 10K type strain sequencing project: providing services to taxonomists for standard genome sequencing and annotation.</title>
        <authorList>
            <consortium name="The Broad Institute Genomics Platform"/>
            <consortium name="The Broad Institute Genome Sequencing Center for Infectious Disease"/>
            <person name="Wu L."/>
            <person name="Ma J."/>
        </authorList>
    </citation>
    <scope>NUCLEOTIDE SEQUENCE [LARGE SCALE GENOMIC DNA]</scope>
    <source>
        <strain evidence="5">JCM 19134</strain>
    </source>
</reference>
<comment type="similarity">
    <text evidence="1">Belongs to the thioesterase PaaI family.</text>
</comment>
<evidence type="ECO:0000256" key="1">
    <source>
        <dbReference type="ARBA" id="ARBA00008324"/>
    </source>
</evidence>
<name>A0AAV3U988_9ALTE</name>
<keyword evidence="2" id="KW-0378">Hydrolase</keyword>